<protein>
    <submittedName>
        <fullName evidence="2">Uncharacterized protein</fullName>
    </submittedName>
</protein>
<gene>
    <name evidence="2" type="ORF">K444DRAFT_609007</name>
</gene>
<dbReference type="Proteomes" id="UP000235371">
    <property type="component" value="Unassembled WGS sequence"/>
</dbReference>
<dbReference type="OrthoDB" id="3544869at2759"/>
<evidence type="ECO:0000256" key="1">
    <source>
        <dbReference type="SAM" id="MobiDB-lite"/>
    </source>
</evidence>
<dbReference type="RefSeq" id="XP_024741346.1">
    <property type="nucleotide sequence ID" value="XM_024879493.1"/>
</dbReference>
<dbReference type="InParanoid" id="A0A2J6TN55"/>
<dbReference type="EMBL" id="KZ613754">
    <property type="protein sequence ID" value="PMD64442.1"/>
    <property type="molecule type" value="Genomic_DNA"/>
</dbReference>
<proteinExistence type="predicted"/>
<evidence type="ECO:0000313" key="2">
    <source>
        <dbReference type="EMBL" id="PMD64442.1"/>
    </source>
</evidence>
<evidence type="ECO:0000313" key="3">
    <source>
        <dbReference type="Proteomes" id="UP000235371"/>
    </source>
</evidence>
<reference evidence="2 3" key="1">
    <citation type="submission" date="2016-04" db="EMBL/GenBank/DDBJ databases">
        <title>A degradative enzymes factory behind the ericoid mycorrhizal symbiosis.</title>
        <authorList>
            <consortium name="DOE Joint Genome Institute"/>
            <person name="Martino E."/>
            <person name="Morin E."/>
            <person name="Grelet G."/>
            <person name="Kuo A."/>
            <person name="Kohler A."/>
            <person name="Daghino S."/>
            <person name="Barry K."/>
            <person name="Choi C."/>
            <person name="Cichocki N."/>
            <person name="Clum A."/>
            <person name="Copeland A."/>
            <person name="Hainaut M."/>
            <person name="Haridas S."/>
            <person name="Labutti K."/>
            <person name="Lindquist E."/>
            <person name="Lipzen A."/>
            <person name="Khouja H.-R."/>
            <person name="Murat C."/>
            <person name="Ohm R."/>
            <person name="Olson A."/>
            <person name="Spatafora J."/>
            <person name="Veneault-Fourrey C."/>
            <person name="Henrissat B."/>
            <person name="Grigoriev I."/>
            <person name="Martin F."/>
            <person name="Perotto S."/>
        </authorList>
    </citation>
    <scope>NUCLEOTIDE SEQUENCE [LARGE SCALE GENOMIC DNA]</scope>
    <source>
        <strain evidence="2 3">E</strain>
    </source>
</reference>
<sequence>MSSNTQGNSDAYFENLLNRERFLKMSEVLTGVPVSLEFADKLGMPRPDAHSALLRYGNLTPMDYPVRSATVQPMNSHQTSRPPPRPMATAWAPSEVVGRENTTIDPLNDPTEEYLTMLSEVDDEPLEVCAKLDTGTDENWISERVRERLKLTTRTASLEYFTFSTTKTVVSNCAVSITWYGFGFLQARQSDFRVAEDASFDVIIGKNFLLKENIVTIKSPGVLILAKKVKTEEEENIIRERGAEARAEPAVLAHRQELAKNSKSSNTTPRTNPRKDPQRKV</sequence>
<accession>A0A2J6TN55</accession>
<dbReference type="GeneID" id="36587570"/>
<feature type="compositionally biased region" description="Polar residues" evidence="1">
    <location>
        <begin position="261"/>
        <end position="271"/>
    </location>
</feature>
<dbReference type="AlphaFoldDB" id="A0A2J6TN55"/>
<keyword evidence="3" id="KW-1185">Reference proteome</keyword>
<dbReference type="InterPro" id="IPR021109">
    <property type="entry name" value="Peptidase_aspartic_dom_sf"/>
</dbReference>
<dbReference type="Gene3D" id="2.40.70.10">
    <property type="entry name" value="Acid Proteases"/>
    <property type="match status" value="1"/>
</dbReference>
<feature type="region of interest" description="Disordered" evidence="1">
    <location>
        <begin position="255"/>
        <end position="281"/>
    </location>
</feature>
<name>A0A2J6TN55_9HELO</name>
<organism evidence="2 3">
    <name type="scientific">Hyaloscypha bicolor E</name>
    <dbReference type="NCBI Taxonomy" id="1095630"/>
    <lineage>
        <taxon>Eukaryota</taxon>
        <taxon>Fungi</taxon>
        <taxon>Dikarya</taxon>
        <taxon>Ascomycota</taxon>
        <taxon>Pezizomycotina</taxon>
        <taxon>Leotiomycetes</taxon>
        <taxon>Helotiales</taxon>
        <taxon>Hyaloscyphaceae</taxon>
        <taxon>Hyaloscypha</taxon>
        <taxon>Hyaloscypha bicolor</taxon>
    </lineage>
</organism>